<dbReference type="InterPro" id="IPR027806">
    <property type="entry name" value="HARBI1_dom"/>
</dbReference>
<evidence type="ECO:0000259" key="8">
    <source>
        <dbReference type="Pfam" id="PF13359"/>
    </source>
</evidence>
<reference evidence="10" key="1">
    <citation type="submission" date="2020-07" db="EMBL/GenBank/DDBJ databases">
        <title>Ethylene signaling mediates host invasion by parasitic plants.</title>
        <authorList>
            <person name="Yoshida S."/>
        </authorList>
    </citation>
    <scope>NUCLEOTIDE SEQUENCE</scope>
    <source>
        <strain evidence="10">Okayama</strain>
    </source>
</reference>
<keyword evidence="11" id="KW-1185">Reference proteome</keyword>
<sequence>MFKNLCVVLRDNGGLVVTKNVTLKEIVAFILLHILAHDQKNSTITTTFVRSEETISRQFHNVLRTVLKIGNLYIEQEISELSQESEESWRWFPNVVGALDGTLVKLTFPAEDRSRYRNRKGDISSNVLGVCDANMKFLYVLPGWEGSASDTRVLRDALQRPNGLKVYTDHYYLVDVGYTNVPGFLAPYRATRYHLKEWEGNTPTNYKELYNLRHSSARNVIERTFGLLKT</sequence>
<dbReference type="InterPro" id="IPR058353">
    <property type="entry name" value="DUF8040"/>
</dbReference>
<dbReference type="OrthoDB" id="906424at2759"/>
<evidence type="ECO:0000256" key="3">
    <source>
        <dbReference type="ARBA" id="ARBA00006958"/>
    </source>
</evidence>
<evidence type="ECO:0000256" key="5">
    <source>
        <dbReference type="ARBA" id="ARBA00022723"/>
    </source>
</evidence>
<evidence type="ECO:0000256" key="1">
    <source>
        <dbReference type="ARBA" id="ARBA00001968"/>
    </source>
</evidence>
<dbReference type="EMBL" id="BMAC01000035">
    <property type="protein sequence ID" value="GFP81874.1"/>
    <property type="molecule type" value="Genomic_DNA"/>
</dbReference>
<accession>A0A830BAQ4</accession>
<evidence type="ECO:0000313" key="10">
    <source>
        <dbReference type="EMBL" id="GFP81874.1"/>
    </source>
</evidence>
<dbReference type="InterPro" id="IPR045249">
    <property type="entry name" value="HARBI1-like"/>
</dbReference>
<gene>
    <name evidence="10" type="ORF">PHJA_000330700</name>
</gene>
<dbReference type="PANTHER" id="PTHR22930">
    <property type="match status" value="1"/>
</dbReference>
<comment type="similarity">
    <text evidence="3">Belongs to the HARBI1 family.</text>
</comment>
<dbReference type="GO" id="GO:0046872">
    <property type="term" value="F:metal ion binding"/>
    <property type="evidence" value="ECO:0007669"/>
    <property type="project" value="UniProtKB-KW"/>
</dbReference>
<dbReference type="Pfam" id="PF26138">
    <property type="entry name" value="DUF8040"/>
    <property type="match status" value="1"/>
</dbReference>
<evidence type="ECO:0000256" key="6">
    <source>
        <dbReference type="ARBA" id="ARBA00022801"/>
    </source>
</evidence>
<evidence type="ECO:0000259" key="9">
    <source>
        <dbReference type="Pfam" id="PF26138"/>
    </source>
</evidence>
<evidence type="ECO:0000256" key="2">
    <source>
        <dbReference type="ARBA" id="ARBA00004123"/>
    </source>
</evidence>
<dbReference type="GO" id="GO:0004518">
    <property type="term" value="F:nuclease activity"/>
    <property type="evidence" value="ECO:0007669"/>
    <property type="project" value="UniProtKB-KW"/>
</dbReference>
<feature type="domain" description="DUF8040" evidence="9">
    <location>
        <begin position="1"/>
        <end position="67"/>
    </location>
</feature>
<keyword evidence="7" id="KW-0539">Nucleus</keyword>
<dbReference type="GO" id="GO:0005634">
    <property type="term" value="C:nucleus"/>
    <property type="evidence" value="ECO:0007669"/>
    <property type="project" value="UniProtKB-SubCell"/>
</dbReference>
<keyword evidence="6" id="KW-0378">Hydrolase</keyword>
<evidence type="ECO:0000256" key="4">
    <source>
        <dbReference type="ARBA" id="ARBA00022722"/>
    </source>
</evidence>
<dbReference type="PANTHER" id="PTHR22930:SF281">
    <property type="entry name" value="NUCLEASE"/>
    <property type="match status" value="1"/>
</dbReference>
<dbReference type="AlphaFoldDB" id="A0A830BAQ4"/>
<evidence type="ECO:0000256" key="7">
    <source>
        <dbReference type="ARBA" id="ARBA00023242"/>
    </source>
</evidence>
<dbReference type="Proteomes" id="UP000653305">
    <property type="component" value="Unassembled WGS sequence"/>
</dbReference>
<protein>
    <submittedName>
        <fullName evidence="10">Putative nuclease harbi1</fullName>
    </submittedName>
</protein>
<comment type="subcellular location">
    <subcellularLocation>
        <location evidence="2">Nucleus</location>
    </subcellularLocation>
</comment>
<name>A0A830BAQ4_9LAMI</name>
<proteinExistence type="inferred from homology"/>
<keyword evidence="4" id="KW-0540">Nuclease</keyword>
<organism evidence="10 11">
    <name type="scientific">Phtheirospermum japonicum</name>
    <dbReference type="NCBI Taxonomy" id="374723"/>
    <lineage>
        <taxon>Eukaryota</taxon>
        <taxon>Viridiplantae</taxon>
        <taxon>Streptophyta</taxon>
        <taxon>Embryophyta</taxon>
        <taxon>Tracheophyta</taxon>
        <taxon>Spermatophyta</taxon>
        <taxon>Magnoliopsida</taxon>
        <taxon>eudicotyledons</taxon>
        <taxon>Gunneridae</taxon>
        <taxon>Pentapetalae</taxon>
        <taxon>asterids</taxon>
        <taxon>lamiids</taxon>
        <taxon>Lamiales</taxon>
        <taxon>Orobanchaceae</taxon>
        <taxon>Orobanchaceae incertae sedis</taxon>
        <taxon>Phtheirospermum</taxon>
    </lineage>
</organism>
<evidence type="ECO:0000313" key="11">
    <source>
        <dbReference type="Proteomes" id="UP000653305"/>
    </source>
</evidence>
<keyword evidence="5" id="KW-0479">Metal-binding</keyword>
<comment type="caution">
    <text evidence="10">The sequence shown here is derived from an EMBL/GenBank/DDBJ whole genome shotgun (WGS) entry which is preliminary data.</text>
</comment>
<dbReference type="Pfam" id="PF13359">
    <property type="entry name" value="DDE_Tnp_4"/>
    <property type="match status" value="1"/>
</dbReference>
<dbReference type="GO" id="GO:0016787">
    <property type="term" value="F:hydrolase activity"/>
    <property type="evidence" value="ECO:0007669"/>
    <property type="project" value="UniProtKB-KW"/>
</dbReference>
<comment type="cofactor">
    <cofactor evidence="1">
        <name>a divalent metal cation</name>
        <dbReference type="ChEBI" id="CHEBI:60240"/>
    </cofactor>
</comment>
<feature type="domain" description="DDE Tnp4" evidence="8">
    <location>
        <begin position="99"/>
        <end position="229"/>
    </location>
</feature>